<dbReference type="SUPFAM" id="SSF50978">
    <property type="entry name" value="WD40 repeat-like"/>
    <property type="match status" value="1"/>
</dbReference>
<dbReference type="InterPro" id="IPR000719">
    <property type="entry name" value="Prot_kinase_dom"/>
</dbReference>
<evidence type="ECO:0000313" key="8">
    <source>
        <dbReference type="EMBL" id="RCV37759.1"/>
    </source>
</evidence>
<dbReference type="SUPFAM" id="SSF49354">
    <property type="entry name" value="PapD-like"/>
    <property type="match status" value="1"/>
</dbReference>
<keyword evidence="5" id="KW-0853">WD repeat</keyword>
<evidence type="ECO:0000256" key="4">
    <source>
        <dbReference type="ARBA" id="ARBA00022840"/>
    </source>
</evidence>
<dbReference type="PROSITE" id="PS00107">
    <property type="entry name" value="PROTEIN_KINASE_ATP"/>
    <property type="match status" value="1"/>
</dbReference>
<dbReference type="OrthoDB" id="693409at2759"/>
<keyword evidence="3" id="KW-0418">Kinase</keyword>
<dbReference type="Pfam" id="PF00400">
    <property type="entry name" value="WD40"/>
    <property type="match status" value="1"/>
</dbReference>
<dbReference type="PROSITE" id="PS50082">
    <property type="entry name" value="WD_REPEATS_2"/>
    <property type="match status" value="1"/>
</dbReference>
<dbReference type="GO" id="GO:0005524">
    <property type="term" value="F:ATP binding"/>
    <property type="evidence" value="ECO:0007669"/>
    <property type="project" value="UniProtKB-UniRule"/>
</dbReference>
<dbReference type="SUPFAM" id="SSF56112">
    <property type="entry name" value="Protein kinase-like (PK-like)"/>
    <property type="match status" value="1"/>
</dbReference>
<dbReference type="InterPro" id="IPR008271">
    <property type="entry name" value="Ser/Thr_kinase_AS"/>
</dbReference>
<dbReference type="InterPro" id="IPR001680">
    <property type="entry name" value="WD40_rpt"/>
</dbReference>
<dbReference type="SMART" id="SM00320">
    <property type="entry name" value="WD40"/>
    <property type="match status" value="5"/>
</dbReference>
<dbReference type="PROSITE" id="PS50011">
    <property type="entry name" value="PROTEIN_KINASE_DOM"/>
    <property type="match status" value="1"/>
</dbReference>
<evidence type="ECO:0000256" key="5">
    <source>
        <dbReference type="PROSITE-ProRule" id="PRU00221"/>
    </source>
</evidence>
<protein>
    <recommendedName>
        <fullName evidence="7">Protein kinase domain-containing protein</fullName>
    </recommendedName>
</protein>
<dbReference type="EMBL" id="CM003535">
    <property type="protein sequence ID" value="RCV37760.1"/>
    <property type="molecule type" value="Genomic_DNA"/>
</dbReference>
<dbReference type="STRING" id="4555.A0A368S5Q4"/>
<name>A0A368S5Q4_SETIT</name>
<dbReference type="InterPro" id="IPR036322">
    <property type="entry name" value="WD40_repeat_dom_sf"/>
</dbReference>
<dbReference type="Gene3D" id="1.10.510.10">
    <property type="entry name" value="Transferase(Phosphotransferase) domain 1"/>
    <property type="match status" value="1"/>
</dbReference>
<dbReference type="KEGG" id="sita:101766045"/>
<feature type="domain" description="Protein kinase" evidence="7">
    <location>
        <begin position="37"/>
        <end position="306"/>
    </location>
</feature>
<dbReference type="EMBL" id="CM003535">
    <property type="protein sequence ID" value="RCV37759.1"/>
    <property type="molecule type" value="Genomic_DNA"/>
</dbReference>
<evidence type="ECO:0000256" key="2">
    <source>
        <dbReference type="ARBA" id="ARBA00022741"/>
    </source>
</evidence>
<dbReference type="InterPro" id="IPR011009">
    <property type="entry name" value="Kinase-like_dom_sf"/>
</dbReference>
<evidence type="ECO:0000256" key="1">
    <source>
        <dbReference type="ARBA" id="ARBA00022679"/>
    </source>
</evidence>
<reference evidence="8" key="2">
    <citation type="submission" date="2015-07" db="EMBL/GenBank/DDBJ databases">
        <authorList>
            <person name="Noorani M."/>
        </authorList>
    </citation>
    <scope>NUCLEOTIDE SEQUENCE</scope>
    <source>
        <strain evidence="8">Yugu1</strain>
    </source>
</reference>
<dbReference type="PROSITE" id="PS50294">
    <property type="entry name" value="WD_REPEATS_REGION"/>
    <property type="match status" value="1"/>
</dbReference>
<evidence type="ECO:0000256" key="3">
    <source>
        <dbReference type="ARBA" id="ARBA00022777"/>
    </source>
</evidence>
<sequence length="798" mass="89677">MDSEASTHNILEHMLLNRNTEPTDLPLPLLKAITNDFSDDLQIGSGGFAVVYKGLLGNGKMVAVKKLKNTLDMDEKKYNQEVGCLMRVKHKNIVRFLGYCADTQGKMCDYGGKFVMADVRQRLLCFEYLPKGSLHEFITDASGGLEWKKRYQIIKGICDGLHYLHGERIVHLDLKPANILLDDNMEPKIVDFGLSKCFDEQQSRAITSQLFGSMGYLAPESHSHVMTFKSDLYSLGVIVQEILTGQKGYSEVEKVLESWTSRLEILSMTQVLLEQIRVCAKISIDCMDPNPAKRPDIQQIIEMLDVAECTDELSRTGMNALSVAERSLGYIHTDLIDVYPMELRLPFKPNKHIQCTVSLINKTEDEIFFLIIPNNSVRYICANECYVLPHSTCVFYVAIQEQLKPPSDMDGLQILYMNTWSRNHIPKHIDMDNHSNTTILLDNLCGQIREKGGEAHKVPLNLTINCDPDTANGKGEPHVAPRFPLFTIGGLKSIDVHPTKPWILTGHAKGVCISKKNLQSNTFETFHIITEGKRRYLSVKFIARQQWAVSGDSRGTIHVYTHTDELENVKIIDAHSGAVRSLAVHATQPYLLSSADDHLIKLWDWDMGWVCTRSFKRDLYDLHQVTFNPMDTNTFASVSASLEPNFPASIKFWSINSAEPTTELNRVYGSLVAFYLTGSDQQYMAIVGTGGNITILDVLSRTAVHTCKSDQHSYSSATAVACHPKFPLLVTGTNLGANRGGVFLWNNSTYRLERAFQFEDEVKGFGFTTVDGSEWLVIGFRKTIQMLVIDLPTLTGQR</sequence>
<dbReference type="PANTHER" id="PTHR45707">
    <property type="entry name" value="C2 CALCIUM/LIPID-BINDING PLANT PHOSPHORIBOSYLTRANSFERASE FAMILY PROTEIN"/>
    <property type="match status" value="1"/>
</dbReference>
<proteinExistence type="predicted"/>
<keyword evidence="2 6" id="KW-0547">Nucleotide-binding</keyword>
<reference evidence="8" key="1">
    <citation type="journal article" date="2012" name="Nat. Biotechnol.">
        <title>Reference genome sequence of the model plant Setaria.</title>
        <authorList>
            <person name="Bennetzen J.L."/>
            <person name="Schmutz J."/>
            <person name="Wang H."/>
            <person name="Percifield R."/>
            <person name="Hawkins J."/>
            <person name="Pontaroli A.C."/>
            <person name="Estep M."/>
            <person name="Feng L."/>
            <person name="Vaughn J.N."/>
            <person name="Grimwood J."/>
            <person name="Jenkins J."/>
            <person name="Barry K."/>
            <person name="Lindquist E."/>
            <person name="Hellsten U."/>
            <person name="Deshpande S."/>
            <person name="Wang X."/>
            <person name="Wu X."/>
            <person name="Mitros T."/>
            <person name="Triplett J."/>
            <person name="Yang X."/>
            <person name="Ye C.Y."/>
            <person name="Mauro-Herrera M."/>
            <person name="Wang L."/>
            <person name="Li P."/>
            <person name="Sharma M."/>
            <person name="Sharma R."/>
            <person name="Ronald P.C."/>
            <person name="Panaud O."/>
            <person name="Kellogg E.A."/>
            <person name="Brutnell T.P."/>
            <person name="Doust A.N."/>
            <person name="Tuskan G.A."/>
            <person name="Rokhsar D."/>
            <person name="Devos K.M."/>
        </authorList>
    </citation>
    <scope>NUCLEOTIDE SEQUENCE [LARGE SCALE GENOMIC DNA]</scope>
    <source>
        <strain evidence="8">Yugu1</strain>
    </source>
</reference>
<dbReference type="PROSITE" id="PS00108">
    <property type="entry name" value="PROTEIN_KINASE_ST"/>
    <property type="match status" value="1"/>
</dbReference>
<dbReference type="InterPro" id="IPR017441">
    <property type="entry name" value="Protein_kinase_ATP_BS"/>
</dbReference>
<dbReference type="FunFam" id="3.30.200.20:FF:000465">
    <property type="entry name" value="Cysteine-rich receptor-like protein kinase 6"/>
    <property type="match status" value="1"/>
</dbReference>
<feature type="repeat" description="WD" evidence="5">
    <location>
        <begin position="572"/>
        <end position="604"/>
    </location>
</feature>
<dbReference type="SMART" id="SM00220">
    <property type="entry name" value="S_TKc"/>
    <property type="match status" value="1"/>
</dbReference>
<dbReference type="GO" id="GO:0004672">
    <property type="term" value="F:protein kinase activity"/>
    <property type="evidence" value="ECO:0007669"/>
    <property type="project" value="InterPro"/>
</dbReference>
<dbReference type="InterPro" id="IPR013783">
    <property type="entry name" value="Ig-like_fold"/>
</dbReference>
<dbReference type="AlphaFoldDB" id="A0A368S5Q4"/>
<organism evidence="8">
    <name type="scientific">Setaria italica</name>
    <name type="common">Foxtail millet</name>
    <name type="synonym">Panicum italicum</name>
    <dbReference type="NCBI Taxonomy" id="4555"/>
    <lineage>
        <taxon>Eukaryota</taxon>
        <taxon>Viridiplantae</taxon>
        <taxon>Streptophyta</taxon>
        <taxon>Embryophyta</taxon>
        <taxon>Tracheophyta</taxon>
        <taxon>Spermatophyta</taxon>
        <taxon>Magnoliopsida</taxon>
        <taxon>Liliopsida</taxon>
        <taxon>Poales</taxon>
        <taxon>Poaceae</taxon>
        <taxon>PACMAD clade</taxon>
        <taxon>Panicoideae</taxon>
        <taxon>Panicodae</taxon>
        <taxon>Paniceae</taxon>
        <taxon>Cenchrinae</taxon>
        <taxon>Setaria</taxon>
    </lineage>
</organism>
<dbReference type="Gene3D" id="2.60.40.10">
    <property type="entry name" value="Immunoglobulins"/>
    <property type="match status" value="1"/>
</dbReference>
<evidence type="ECO:0000259" key="7">
    <source>
        <dbReference type="PROSITE" id="PS50011"/>
    </source>
</evidence>
<dbReference type="InterPro" id="IPR008962">
    <property type="entry name" value="PapD-like_sf"/>
</dbReference>
<dbReference type="Gene3D" id="2.130.10.10">
    <property type="entry name" value="YVTN repeat-like/Quinoprotein amine dehydrogenase"/>
    <property type="match status" value="1"/>
</dbReference>
<evidence type="ECO:0000256" key="6">
    <source>
        <dbReference type="PROSITE-ProRule" id="PRU10141"/>
    </source>
</evidence>
<keyword evidence="1" id="KW-0808">Transferase</keyword>
<gene>
    <name evidence="8" type="ORF">SETIT_8G088700v2</name>
</gene>
<dbReference type="PANTHER" id="PTHR45707:SF69">
    <property type="entry name" value="CALCIUM-DEPENDENT LIPID-BINDING (CALB DOMAIN) PLANT PHOSPHORIBOSYLTRANSFERASE FAMILY PROTEIN"/>
    <property type="match status" value="1"/>
</dbReference>
<dbReference type="InterPro" id="IPR015943">
    <property type="entry name" value="WD40/YVTN_repeat-like_dom_sf"/>
</dbReference>
<keyword evidence="4 6" id="KW-0067">ATP-binding</keyword>
<accession>A0A368S5Q4</accession>
<dbReference type="FunFam" id="1.10.510.10:FF:000870">
    <property type="entry name" value="OSJNBa0016N04.16-like protein"/>
    <property type="match status" value="1"/>
</dbReference>
<dbReference type="Pfam" id="PF00069">
    <property type="entry name" value="Pkinase"/>
    <property type="match status" value="1"/>
</dbReference>
<dbReference type="Gene3D" id="3.30.200.20">
    <property type="entry name" value="Phosphorylase Kinase, domain 1"/>
    <property type="match status" value="1"/>
</dbReference>
<feature type="binding site" evidence="6">
    <location>
        <position position="66"/>
    </location>
    <ligand>
        <name>ATP</name>
        <dbReference type="ChEBI" id="CHEBI:30616"/>
    </ligand>
</feature>